<reference evidence="7" key="1">
    <citation type="journal article" date="2015" name="Genome Announc.">
        <title>Complete Genome Sequence of Yersinia ruckeri Strain CSF007-82, Etiologic Agent of Red Mouth Disease in Salmonid Fish.</title>
        <authorList>
            <person name="Nelson M.C."/>
            <person name="LaPatra S.E."/>
            <person name="Welch T.J."/>
            <person name="Graf J."/>
        </authorList>
    </citation>
    <scope>NUCLEOTIDE SEQUENCE</scope>
    <source>
        <strain evidence="7">CSF007-82</strain>
    </source>
</reference>
<dbReference type="EMBL" id="UHJG01000001">
    <property type="protein sequence ID" value="SUQ00986.1"/>
    <property type="molecule type" value="Genomic_DNA"/>
</dbReference>
<evidence type="ECO:0000256" key="5">
    <source>
        <dbReference type="ARBA" id="ARBA00023136"/>
    </source>
</evidence>
<evidence type="ECO:0000256" key="6">
    <source>
        <dbReference type="SAM" id="Phobius"/>
    </source>
</evidence>
<keyword evidence="5 6" id="KW-0472">Membrane</keyword>
<dbReference type="STRING" id="29486.UGYR_09155"/>
<name>A0A085U6I3_YERRU</name>
<evidence type="ECO:0000256" key="1">
    <source>
        <dbReference type="ARBA" id="ARBA00004141"/>
    </source>
</evidence>
<keyword evidence="4 6" id="KW-1133">Transmembrane helix</keyword>
<dbReference type="AlphaFoldDB" id="A0A085U6I3"/>
<evidence type="ECO:0000313" key="7">
    <source>
        <dbReference type="EMBL" id="CEK29114.1"/>
    </source>
</evidence>
<feature type="transmembrane region" description="Helical" evidence="6">
    <location>
        <begin position="51"/>
        <end position="71"/>
    </location>
</feature>
<organism evidence="8 9">
    <name type="scientific">Yersinia ruckeri</name>
    <dbReference type="NCBI Taxonomy" id="29486"/>
    <lineage>
        <taxon>Bacteria</taxon>
        <taxon>Pseudomonadati</taxon>
        <taxon>Pseudomonadota</taxon>
        <taxon>Gammaproteobacteria</taxon>
        <taxon>Enterobacterales</taxon>
        <taxon>Yersiniaceae</taxon>
        <taxon>Yersinia</taxon>
    </lineage>
</organism>
<dbReference type="PANTHER" id="PTHR31885">
    <property type="entry name" value="GH04784P"/>
    <property type="match status" value="1"/>
</dbReference>
<feature type="transmembrane region" description="Helical" evidence="6">
    <location>
        <begin position="130"/>
        <end position="147"/>
    </location>
</feature>
<dbReference type="KEGG" id="yru:BD65_1727"/>
<dbReference type="EMBL" id="LN681231">
    <property type="protein sequence ID" value="CEK29114.1"/>
    <property type="molecule type" value="Genomic_DNA"/>
</dbReference>
<evidence type="ECO:0000256" key="2">
    <source>
        <dbReference type="ARBA" id="ARBA00007375"/>
    </source>
</evidence>
<dbReference type="GO" id="GO:0016787">
    <property type="term" value="F:hydrolase activity"/>
    <property type="evidence" value="ECO:0007669"/>
    <property type="project" value="TreeGrafter"/>
</dbReference>
<sequence>MSWPFLAVFFSGWLFVDATYRGPRWQRWLFKPVTLLLLVLLAWQAPVLGPAGYLIVLGLLATMVADALLLLPSERLLYAIGAFFLCHLLYTISFATQMSISIFWPLPLVLIIIGALLLAILWTRLEEMRWPIVTYMAMTLFMVWVAGEQYFARSTDLGFSLLIGTSLLLLANIVWLLSRYRFSFRAADALVAGCYFVGHFLIVRSLYL</sequence>
<evidence type="ECO:0000313" key="8">
    <source>
        <dbReference type="EMBL" id="SUQ00986.1"/>
    </source>
</evidence>
<dbReference type="OrthoDB" id="6496852at2"/>
<dbReference type="RefSeq" id="WP_004720572.1">
    <property type="nucleotide sequence ID" value="NZ_CABIHR010000016.1"/>
</dbReference>
<gene>
    <name evidence="7" type="ORF">CSF007_17030</name>
    <name evidence="8" type="ORF">NCTC10476_02314</name>
</gene>
<feature type="transmembrane region" description="Helical" evidence="6">
    <location>
        <begin position="102"/>
        <end position="123"/>
    </location>
</feature>
<evidence type="ECO:0000256" key="3">
    <source>
        <dbReference type="ARBA" id="ARBA00022692"/>
    </source>
</evidence>
<evidence type="ECO:0000256" key="4">
    <source>
        <dbReference type="ARBA" id="ARBA00022989"/>
    </source>
</evidence>
<dbReference type="Pfam" id="PF07947">
    <property type="entry name" value="YhhN"/>
    <property type="match status" value="1"/>
</dbReference>
<feature type="transmembrane region" description="Helical" evidence="6">
    <location>
        <begin position="189"/>
        <end position="207"/>
    </location>
</feature>
<keyword evidence="3 6" id="KW-0812">Transmembrane</keyword>
<dbReference type="Proteomes" id="UP000255169">
    <property type="component" value="Unassembled WGS sequence"/>
</dbReference>
<dbReference type="KEGG" id="yrb:UGYR_09155"/>
<feature type="transmembrane region" description="Helical" evidence="6">
    <location>
        <begin position="159"/>
        <end position="177"/>
    </location>
</feature>
<feature type="transmembrane region" description="Helical" evidence="6">
    <location>
        <begin position="76"/>
        <end position="96"/>
    </location>
</feature>
<feature type="transmembrane region" description="Helical" evidence="6">
    <location>
        <begin position="28"/>
        <end position="45"/>
    </location>
</feature>
<dbReference type="GeneID" id="66880996"/>
<dbReference type="PANTHER" id="PTHR31885:SF6">
    <property type="entry name" value="GH04784P"/>
    <property type="match status" value="1"/>
</dbReference>
<proteinExistence type="inferred from homology"/>
<comment type="similarity">
    <text evidence="2">Belongs to the TMEM86 family.</text>
</comment>
<dbReference type="GO" id="GO:0016020">
    <property type="term" value="C:membrane"/>
    <property type="evidence" value="ECO:0007669"/>
    <property type="project" value="UniProtKB-SubCell"/>
</dbReference>
<dbReference type="InterPro" id="IPR012506">
    <property type="entry name" value="TMEM86B-like"/>
</dbReference>
<reference evidence="8 9" key="2">
    <citation type="submission" date="2018-06" db="EMBL/GenBank/DDBJ databases">
        <authorList>
            <consortium name="Pathogen Informatics"/>
            <person name="Doyle S."/>
        </authorList>
    </citation>
    <scope>NUCLEOTIDE SEQUENCE [LARGE SCALE GENOMIC DNA]</scope>
    <source>
        <strain evidence="8 9">NCTC10476</strain>
    </source>
</reference>
<evidence type="ECO:0000313" key="9">
    <source>
        <dbReference type="Proteomes" id="UP000255169"/>
    </source>
</evidence>
<accession>A0A085U6I3</accession>
<dbReference type="eggNOG" id="COG3714">
    <property type="taxonomic scope" value="Bacteria"/>
</dbReference>
<dbReference type="PATRIC" id="fig|29486.44.peg.1966"/>
<protein>
    <submittedName>
        <fullName evidence="8">Putative enzyme yhhN</fullName>
    </submittedName>
</protein>
<comment type="subcellular location">
    <subcellularLocation>
        <location evidence="1">Membrane</location>
        <topology evidence="1">Multi-pass membrane protein</topology>
    </subcellularLocation>
</comment>
<keyword evidence="9" id="KW-1185">Reference proteome</keyword>